<evidence type="ECO:0000256" key="14">
    <source>
        <dbReference type="ARBA" id="ARBA00023136"/>
    </source>
</evidence>
<evidence type="ECO:0000256" key="8">
    <source>
        <dbReference type="ARBA" id="ARBA00022723"/>
    </source>
</evidence>
<feature type="compositionally biased region" description="Basic and acidic residues" evidence="32">
    <location>
        <begin position="78"/>
        <end position="87"/>
    </location>
</feature>
<keyword evidence="13" id="KW-0443">Lipid metabolism</keyword>
<dbReference type="AlphaFoldDB" id="A0A3P7YI87"/>
<keyword evidence="12" id="KW-0442">Lipid degradation</keyword>
<dbReference type="Proteomes" id="UP000050761">
    <property type="component" value="Unassembled WGS sequence"/>
</dbReference>
<organism evidence="33">
    <name type="scientific">Heligmosomoides polygyrus</name>
    <name type="common">Parasitic roundworm</name>
    <dbReference type="NCBI Taxonomy" id="6339"/>
    <lineage>
        <taxon>Eukaryota</taxon>
        <taxon>Metazoa</taxon>
        <taxon>Ecdysozoa</taxon>
        <taxon>Nematoda</taxon>
        <taxon>Chromadorea</taxon>
        <taxon>Rhabditida</taxon>
        <taxon>Rhabditina</taxon>
        <taxon>Rhabditomorpha</taxon>
        <taxon>Strongyloidea</taxon>
        <taxon>Heligmosomidae</taxon>
        <taxon>Heligmosomoides</taxon>
    </lineage>
</organism>
<keyword evidence="5" id="KW-1003">Cell membrane</keyword>
<dbReference type="EC" id="3.1.4.38" evidence="4"/>
<keyword evidence="11" id="KW-0862">Zinc</keyword>
<feature type="region of interest" description="Disordered" evidence="32">
    <location>
        <begin position="71"/>
        <end position="100"/>
    </location>
</feature>
<keyword evidence="34" id="KW-1185">Reference proteome</keyword>
<comment type="catalytic activity">
    <reaction evidence="30">
        <text>1-(9Z,12Z)-octadecadienoyl-sn-glycero-3-phosphocholine + H2O = 1-(9Z,12Z-octadecadienoyl)-sn-glycerol + phosphocholine + H(+)</text>
        <dbReference type="Rhea" id="RHEA:41115"/>
        <dbReference type="ChEBI" id="CHEBI:15377"/>
        <dbReference type="ChEBI" id="CHEBI:15378"/>
        <dbReference type="ChEBI" id="CHEBI:28733"/>
        <dbReference type="ChEBI" id="CHEBI:75561"/>
        <dbReference type="ChEBI" id="CHEBI:295975"/>
    </reaction>
    <physiologicalReaction direction="left-to-right" evidence="30">
        <dbReference type="Rhea" id="RHEA:41116"/>
    </physiologicalReaction>
</comment>
<comment type="catalytic activity">
    <reaction evidence="29">
        <text>sn-glycerol 3-phosphocholine + H2O = phosphocholine + glycerol + H(+)</text>
        <dbReference type="Rhea" id="RHEA:19545"/>
        <dbReference type="ChEBI" id="CHEBI:15377"/>
        <dbReference type="ChEBI" id="CHEBI:15378"/>
        <dbReference type="ChEBI" id="CHEBI:16870"/>
        <dbReference type="ChEBI" id="CHEBI:17754"/>
        <dbReference type="ChEBI" id="CHEBI:295975"/>
        <dbReference type="EC" id="3.1.4.38"/>
    </reaction>
    <physiologicalReaction direction="left-to-right" evidence="29">
        <dbReference type="Rhea" id="RHEA:19546"/>
    </physiologicalReaction>
</comment>
<evidence type="ECO:0000256" key="16">
    <source>
        <dbReference type="ARBA" id="ARBA00023180"/>
    </source>
</evidence>
<keyword evidence="7" id="KW-0336">GPI-anchor</keyword>
<comment type="subcellular location">
    <subcellularLocation>
        <location evidence="2">Cell membrane</location>
        <topology evidence="2">Lipid-anchor</topology>
        <topology evidence="2">GPI-anchor</topology>
    </subcellularLocation>
</comment>
<evidence type="ECO:0000256" key="4">
    <source>
        <dbReference type="ARBA" id="ARBA00012318"/>
    </source>
</evidence>
<evidence type="ECO:0000256" key="27">
    <source>
        <dbReference type="ARBA" id="ARBA00048209"/>
    </source>
</evidence>
<evidence type="ECO:0000256" key="18">
    <source>
        <dbReference type="ARBA" id="ARBA00031167"/>
    </source>
</evidence>
<evidence type="ECO:0000256" key="30">
    <source>
        <dbReference type="ARBA" id="ARBA00049092"/>
    </source>
</evidence>
<protein>
    <recommendedName>
        <fullName evidence="4">glycerophosphocholine cholinephosphodiesterase</fullName>
        <ecNumber evidence="4">3.1.4.38</ecNumber>
    </recommendedName>
    <alternativeName>
        <fullName evidence="19">Choline-specific glycerophosphodiester phosphodiesterase</fullName>
    </alternativeName>
    <alternativeName>
        <fullName evidence="18">Ectonucleotide pyrophosphatase/phosphodiesterase family member 6</fullName>
    </alternativeName>
</protein>
<name>A0A3P7YI87_HELPZ</name>
<evidence type="ECO:0000256" key="29">
    <source>
        <dbReference type="ARBA" id="ARBA00048703"/>
    </source>
</evidence>
<evidence type="ECO:0000256" key="32">
    <source>
        <dbReference type="SAM" id="MobiDB-lite"/>
    </source>
</evidence>
<comment type="similarity">
    <text evidence="3">Belongs to the nucleotide pyrophosphatase/phosphodiesterase family.</text>
</comment>
<dbReference type="PANTHER" id="PTHR10151">
    <property type="entry name" value="ECTONUCLEOTIDE PYROPHOSPHATASE/PHOSPHODIESTERASE"/>
    <property type="match status" value="1"/>
</dbReference>
<dbReference type="Pfam" id="PF01663">
    <property type="entry name" value="Phosphodiest"/>
    <property type="match status" value="1"/>
</dbReference>
<keyword evidence="8" id="KW-0479">Metal-binding</keyword>
<keyword evidence="9" id="KW-0732">Signal</keyword>
<evidence type="ECO:0000256" key="6">
    <source>
        <dbReference type="ARBA" id="ARBA00022553"/>
    </source>
</evidence>
<evidence type="ECO:0000313" key="33">
    <source>
        <dbReference type="EMBL" id="VDO76699.1"/>
    </source>
</evidence>
<evidence type="ECO:0000256" key="11">
    <source>
        <dbReference type="ARBA" id="ARBA00022833"/>
    </source>
</evidence>
<keyword evidence="16" id="KW-0325">Glycoprotein</keyword>
<keyword evidence="17" id="KW-0449">Lipoprotein</keyword>
<dbReference type="EMBL" id="UZAH01026175">
    <property type="protein sequence ID" value="VDO76699.1"/>
    <property type="molecule type" value="Genomic_DNA"/>
</dbReference>
<sequence>MTASHATNPPTLTRGIPNTSPLESGEVLPGACAHEVVFLASHLWLPPPGVHVRVDSPVPLPCAPRHCGGISSFQTPRRPADFDERGRRPGTIVRGGGRREKNEARARAFILRRSESMLRIRQACAAGPRGRRDSASSKSRGREVPVSDCRTERSGRQLSDASSGHESRALKRLTNEARDRIDLNVMVVSPHGLVDVSKRNVRVLDDYLRMELLLTSVGSGAVKQLIAMPGKTHQVYSQLRNHTPIPNVKIYYTAPKRDESKQIPQQSPNEIVAGMSGYNNHYPDMLGVFLAYGPVFRRAYHKGPVELCDIYTLICSILRVDDCHNSCGRILQIDDVLASDAREAVRSKLRRASRALVLEVLLSAVLTAAFAL</sequence>
<evidence type="ECO:0000256" key="9">
    <source>
        <dbReference type="ARBA" id="ARBA00022729"/>
    </source>
</evidence>
<dbReference type="GO" id="GO:0046872">
    <property type="term" value="F:metal ion binding"/>
    <property type="evidence" value="ECO:0007669"/>
    <property type="project" value="UniProtKB-KW"/>
</dbReference>
<evidence type="ECO:0000256" key="1">
    <source>
        <dbReference type="ARBA" id="ARBA00001947"/>
    </source>
</evidence>
<evidence type="ECO:0000256" key="2">
    <source>
        <dbReference type="ARBA" id="ARBA00004609"/>
    </source>
</evidence>
<reference evidence="33 34" key="1">
    <citation type="submission" date="2018-11" db="EMBL/GenBank/DDBJ databases">
        <authorList>
            <consortium name="Pathogen Informatics"/>
        </authorList>
    </citation>
    <scope>NUCLEOTIDE SEQUENCE [LARGE SCALE GENOMIC DNA]</scope>
</reference>
<keyword evidence="14" id="KW-0472">Membrane</keyword>
<evidence type="ECO:0000256" key="10">
    <source>
        <dbReference type="ARBA" id="ARBA00022801"/>
    </source>
</evidence>
<evidence type="ECO:0000256" key="3">
    <source>
        <dbReference type="ARBA" id="ARBA00010594"/>
    </source>
</evidence>
<keyword evidence="15" id="KW-1015">Disulfide bond</keyword>
<evidence type="ECO:0000256" key="25">
    <source>
        <dbReference type="ARBA" id="ARBA00047600"/>
    </source>
</evidence>
<feature type="compositionally biased region" description="Polar residues" evidence="32">
    <location>
        <begin position="1"/>
        <end position="22"/>
    </location>
</feature>
<dbReference type="Gene3D" id="3.40.720.10">
    <property type="entry name" value="Alkaline Phosphatase, subunit A"/>
    <property type="match status" value="1"/>
</dbReference>
<dbReference type="OrthoDB" id="415411at2759"/>
<dbReference type="GO" id="GO:0047390">
    <property type="term" value="F:glycerophosphocholine cholinephosphodiesterase activity"/>
    <property type="evidence" value="ECO:0007669"/>
    <property type="project" value="UniProtKB-EC"/>
</dbReference>
<comment type="catalytic activity">
    <reaction evidence="24">
        <text>a 1-O-alkyl-sn-glycero-3-phosphocholine + H2O = a 1-O-alkyl-sn-glycerol + phosphocholine + H(+)</text>
        <dbReference type="Rhea" id="RHEA:36083"/>
        <dbReference type="ChEBI" id="CHEBI:15377"/>
        <dbReference type="ChEBI" id="CHEBI:15378"/>
        <dbReference type="ChEBI" id="CHEBI:15850"/>
        <dbReference type="ChEBI" id="CHEBI:30909"/>
        <dbReference type="ChEBI" id="CHEBI:295975"/>
    </reaction>
    <physiologicalReaction direction="left-to-right" evidence="24">
        <dbReference type="Rhea" id="RHEA:36084"/>
    </physiologicalReaction>
</comment>
<dbReference type="InterPro" id="IPR002591">
    <property type="entry name" value="Phosphodiest/P_Trfase"/>
</dbReference>
<evidence type="ECO:0000256" key="31">
    <source>
        <dbReference type="ARBA" id="ARBA00049320"/>
    </source>
</evidence>
<evidence type="ECO:0000256" key="19">
    <source>
        <dbReference type="ARBA" id="ARBA00032556"/>
    </source>
</evidence>
<accession>A0A3P7YI87</accession>
<comment type="cofactor">
    <cofactor evidence="1">
        <name>Zn(2+)</name>
        <dbReference type="ChEBI" id="CHEBI:29105"/>
    </cofactor>
</comment>
<evidence type="ECO:0000313" key="35">
    <source>
        <dbReference type="WBParaSite" id="HPBE_0000853101-mRNA-1"/>
    </source>
</evidence>
<gene>
    <name evidence="33" type="ORF">HPBE_LOCUS8532</name>
</gene>
<comment type="function">
    <text evidence="20">Choline-specific glycerophosphodiesterase that hydrolyzes glycerophosphocholine (GPC) and lysophosphatidylcholine (LPC) and contributes to supplying choline to the cells. Has a preference for LPC with short (12:0 and 14:0) or polyunsaturated (18:2 and 20:4) fatty acids. In vitro, hydrolyzes only choline-containing lysophospholipids, such as sphingosylphosphorylcholine (SPC), platelet-activating factor (PAF) and lysoPAF, but not other lysophospholipids.</text>
</comment>
<feature type="compositionally biased region" description="Basic and acidic residues" evidence="32">
    <location>
        <begin position="130"/>
        <end position="155"/>
    </location>
</feature>
<keyword evidence="10" id="KW-0378">Hydrolase</keyword>
<comment type="catalytic activity">
    <reaction evidence="22">
        <text>1-(9Z-octadecenoyl)-sn-glycero-3-phosphocholine + H2O = 1-(9Z-octadecenoyl)-sn-glycerol + phosphocholine + H(+)</text>
        <dbReference type="Rhea" id="RHEA:41091"/>
        <dbReference type="ChEBI" id="CHEBI:15377"/>
        <dbReference type="ChEBI" id="CHEBI:15378"/>
        <dbReference type="ChEBI" id="CHEBI:28610"/>
        <dbReference type="ChEBI" id="CHEBI:75757"/>
        <dbReference type="ChEBI" id="CHEBI:295975"/>
    </reaction>
    <physiologicalReaction direction="left-to-right" evidence="22">
        <dbReference type="Rhea" id="RHEA:41092"/>
    </physiologicalReaction>
</comment>
<evidence type="ECO:0000256" key="20">
    <source>
        <dbReference type="ARBA" id="ARBA00046203"/>
    </source>
</evidence>
<feature type="region of interest" description="Disordered" evidence="32">
    <location>
        <begin position="1"/>
        <end position="23"/>
    </location>
</feature>
<evidence type="ECO:0000256" key="23">
    <source>
        <dbReference type="ARBA" id="ARBA00047482"/>
    </source>
</evidence>
<dbReference type="WBParaSite" id="HPBE_0000853101-mRNA-1">
    <property type="protein sequence ID" value="HPBE_0000853101-mRNA-1"/>
    <property type="gene ID" value="HPBE_0000853101"/>
</dbReference>
<comment type="catalytic activity">
    <reaction evidence="27">
        <text>1-hexadecanoyl-sn-glycero-3-phosphocholine + H2O = 1-hexadecanoyl-sn-glycerol + phosphocholine + H(+)</text>
        <dbReference type="Rhea" id="RHEA:41119"/>
        <dbReference type="ChEBI" id="CHEBI:15377"/>
        <dbReference type="ChEBI" id="CHEBI:15378"/>
        <dbReference type="ChEBI" id="CHEBI:72998"/>
        <dbReference type="ChEBI" id="CHEBI:75542"/>
        <dbReference type="ChEBI" id="CHEBI:295975"/>
    </reaction>
    <physiologicalReaction direction="left-to-right" evidence="27">
        <dbReference type="Rhea" id="RHEA:41120"/>
    </physiologicalReaction>
</comment>
<evidence type="ECO:0000313" key="34">
    <source>
        <dbReference type="Proteomes" id="UP000050761"/>
    </source>
</evidence>
<comment type="catalytic activity">
    <reaction evidence="31">
        <text>1-(5Z,8Z,11Z,14Z-eicosatetraenoyl)-sn-glycero-3-phosphocholine + H2O = 1-(5Z,8Z,11Z,14Z-eicosatetraenoyl)-sn-glycerol + phosphocholine + H(+)</text>
        <dbReference type="Rhea" id="RHEA:41003"/>
        <dbReference type="ChEBI" id="CHEBI:15377"/>
        <dbReference type="ChEBI" id="CHEBI:15378"/>
        <dbReference type="ChEBI" id="CHEBI:34071"/>
        <dbReference type="ChEBI" id="CHEBI:74344"/>
        <dbReference type="ChEBI" id="CHEBI:295975"/>
    </reaction>
    <physiologicalReaction direction="left-to-right" evidence="31">
        <dbReference type="Rhea" id="RHEA:41004"/>
    </physiologicalReaction>
</comment>
<reference evidence="35" key="2">
    <citation type="submission" date="2019-09" db="UniProtKB">
        <authorList>
            <consortium name="WormBaseParasite"/>
        </authorList>
    </citation>
    <scope>IDENTIFICATION</scope>
</reference>
<keyword evidence="6" id="KW-0597">Phosphoprotein</keyword>
<evidence type="ECO:0000256" key="5">
    <source>
        <dbReference type="ARBA" id="ARBA00022475"/>
    </source>
</evidence>
<evidence type="ECO:0000256" key="12">
    <source>
        <dbReference type="ARBA" id="ARBA00022963"/>
    </source>
</evidence>
<comment type="catalytic activity">
    <reaction evidence="28">
        <text>sphing-4-enine-phosphocholine + H2O = sphing-4-enine + phosphocholine + H(+)</text>
        <dbReference type="Rhea" id="RHEA:41095"/>
        <dbReference type="ChEBI" id="CHEBI:15377"/>
        <dbReference type="ChEBI" id="CHEBI:15378"/>
        <dbReference type="ChEBI" id="CHEBI:57756"/>
        <dbReference type="ChEBI" id="CHEBI:58906"/>
        <dbReference type="ChEBI" id="CHEBI:295975"/>
    </reaction>
    <physiologicalReaction direction="left-to-right" evidence="28">
        <dbReference type="Rhea" id="RHEA:41096"/>
    </physiologicalReaction>
</comment>
<dbReference type="GO" id="GO:0098552">
    <property type="term" value="C:side of membrane"/>
    <property type="evidence" value="ECO:0007669"/>
    <property type="project" value="UniProtKB-KW"/>
</dbReference>
<dbReference type="SUPFAM" id="SSF53649">
    <property type="entry name" value="Alkaline phosphatase-like"/>
    <property type="match status" value="1"/>
</dbReference>
<feature type="region of interest" description="Disordered" evidence="32">
    <location>
        <begin position="123"/>
        <end position="169"/>
    </location>
</feature>
<evidence type="ECO:0000256" key="21">
    <source>
        <dbReference type="ARBA" id="ARBA00047290"/>
    </source>
</evidence>
<dbReference type="GO" id="GO:0005886">
    <property type="term" value="C:plasma membrane"/>
    <property type="evidence" value="ECO:0007669"/>
    <property type="project" value="UniProtKB-SubCell"/>
</dbReference>
<evidence type="ECO:0000256" key="15">
    <source>
        <dbReference type="ARBA" id="ARBA00023157"/>
    </source>
</evidence>
<evidence type="ECO:0000256" key="22">
    <source>
        <dbReference type="ARBA" id="ARBA00047322"/>
    </source>
</evidence>
<evidence type="ECO:0000256" key="26">
    <source>
        <dbReference type="ARBA" id="ARBA00047779"/>
    </source>
</evidence>
<comment type="catalytic activity">
    <reaction evidence="25">
        <text>a 1-acyl-sn-glycero-3-phosphocholine + H2O = a 1-acyl-sn-glycerol + phosphocholine + H(+)</text>
        <dbReference type="Rhea" id="RHEA:44720"/>
        <dbReference type="ChEBI" id="CHEBI:15377"/>
        <dbReference type="ChEBI" id="CHEBI:15378"/>
        <dbReference type="ChEBI" id="CHEBI:58168"/>
        <dbReference type="ChEBI" id="CHEBI:64683"/>
        <dbReference type="ChEBI" id="CHEBI:295975"/>
    </reaction>
    <physiologicalReaction direction="left-to-right" evidence="25">
        <dbReference type="Rhea" id="RHEA:44721"/>
    </physiologicalReaction>
</comment>
<dbReference type="PANTHER" id="PTHR10151:SF66">
    <property type="entry name" value="GLYCEROPHOSPHOCHOLINE CHOLINEPHOSPHODIESTERASE ENPP6"/>
    <property type="match status" value="1"/>
</dbReference>
<dbReference type="GO" id="GO:0016042">
    <property type="term" value="P:lipid catabolic process"/>
    <property type="evidence" value="ECO:0007669"/>
    <property type="project" value="UniProtKB-KW"/>
</dbReference>
<evidence type="ECO:0000256" key="17">
    <source>
        <dbReference type="ARBA" id="ARBA00023288"/>
    </source>
</evidence>
<evidence type="ECO:0000256" key="24">
    <source>
        <dbReference type="ARBA" id="ARBA00047494"/>
    </source>
</evidence>
<proteinExistence type="inferred from homology"/>
<dbReference type="InterPro" id="IPR017850">
    <property type="entry name" value="Alkaline_phosphatase_core_sf"/>
</dbReference>
<comment type="catalytic activity">
    <reaction evidence="21">
        <text>1-dodecanoyl-sn-glycero-3-phosphocholine + H2O = 1-dodecanoyl-sn-glycerol + phosphocholine + H(+)</text>
        <dbReference type="Rhea" id="RHEA:41127"/>
        <dbReference type="ChEBI" id="CHEBI:15377"/>
        <dbReference type="ChEBI" id="CHEBI:15378"/>
        <dbReference type="ChEBI" id="CHEBI:74966"/>
        <dbReference type="ChEBI" id="CHEBI:75529"/>
        <dbReference type="ChEBI" id="CHEBI:295975"/>
    </reaction>
    <physiologicalReaction direction="left-to-right" evidence="21">
        <dbReference type="Rhea" id="RHEA:41128"/>
    </physiologicalReaction>
</comment>
<comment type="catalytic activity">
    <reaction evidence="26">
        <text>1-tetradecanoyl-sn-glycero-3-phosphocholine + H2O = 1-tetradecanoyl-sn-glycerol + phosphocholine + H(+)</text>
        <dbReference type="Rhea" id="RHEA:40999"/>
        <dbReference type="ChEBI" id="CHEBI:15377"/>
        <dbReference type="ChEBI" id="CHEBI:15378"/>
        <dbReference type="ChEBI" id="CHEBI:64489"/>
        <dbReference type="ChEBI" id="CHEBI:75536"/>
        <dbReference type="ChEBI" id="CHEBI:295975"/>
    </reaction>
    <physiologicalReaction direction="left-to-right" evidence="26">
        <dbReference type="Rhea" id="RHEA:41000"/>
    </physiologicalReaction>
</comment>
<evidence type="ECO:0000256" key="7">
    <source>
        <dbReference type="ARBA" id="ARBA00022622"/>
    </source>
</evidence>
<evidence type="ECO:0000256" key="13">
    <source>
        <dbReference type="ARBA" id="ARBA00023098"/>
    </source>
</evidence>
<comment type="catalytic activity">
    <reaction evidence="23">
        <text>glycero-2-phosphocholine + H2O = phosphocholine + glycerol + H(+)</text>
        <dbReference type="Rhea" id="RHEA:61684"/>
        <dbReference type="ChEBI" id="CHEBI:15377"/>
        <dbReference type="ChEBI" id="CHEBI:15378"/>
        <dbReference type="ChEBI" id="CHEBI:17754"/>
        <dbReference type="ChEBI" id="CHEBI:144950"/>
        <dbReference type="ChEBI" id="CHEBI:295975"/>
    </reaction>
    <physiologicalReaction direction="left-to-right" evidence="23">
        <dbReference type="Rhea" id="RHEA:61685"/>
    </physiologicalReaction>
</comment>
<evidence type="ECO:0000256" key="28">
    <source>
        <dbReference type="ARBA" id="ARBA00048234"/>
    </source>
</evidence>